<evidence type="ECO:0000313" key="1">
    <source>
        <dbReference type="EMBL" id="EZA49516.1"/>
    </source>
</evidence>
<dbReference type="AlphaFoldDB" id="A0A026W1R1"/>
<keyword evidence="2" id="KW-1185">Reference proteome</keyword>
<gene>
    <name evidence="1" type="ORF">X777_12254</name>
</gene>
<dbReference type="EMBL" id="KK107510">
    <property type="protein sequence ID" value="EZA49516.1"/>
    <property type="molecule type" value="Genomic_DNA"/>
</dbReference>
<dbReference type="STRING" id="2015173.A0A026W1R1"/>
<protein>
    <submittedName>
        <fullName evidence="1">Copia protein</fullName>
    </submittedName>
</protein>
<sequence>MALSSTVQEALWLRELAKELDPDAVSTGIKIFCDNKEAVDFAKNAGYRPRTKHIDVRQHFIREHIEASVINVEFLPTEEMLADALTKGLHGPKLLGFRKQMGLKD</sequence>
<dbReference type="OMA" id="YYIRDEV"/>
<evidence type="ECO:0000313" key="2">
    <source>
        <dbReference type="Proteomes" id="UP000053097"/>
    </source>
</evidence>
<organism evidence="1 2">
    <name type="scientific">Ooceraea biroi</name>
    <name type="common">Clonal raider ant</name>
    <name type="synonym">Cerapachys biroi</name>
    <dbReference type="NCBI Taxonomy" id="2015173"/>
    <lineage>
        <taxon>Eukaryota</taxon>
        <taxon>Metazoa</taxon>
        <taxon>Ecdysozoa</taxon>
        <taxon>Arthropoda</taxon>
        <taxon>Hexapoda</taxon>
        <taxon>Insecta</taxon>
        <taxon>Pterygota</taxon>
        <taxon>Neoptera</taxon>
        <taxon>Endopterygota</taxon>
        <taxon>Hymenoptera</taxon>
        <taxon>Apocrita</taxon>
        <taxon>Aculeata</taxon>
        <taxon>Formicoidea</taxon>
        <taxon>Formicidae</taxon>
        <taxon>Dorylinae</taxon>
        <taxon>Ooceraea</taxon>
    </lineage>
</organism>
<name>A0A026W1R1_OOCBI</name>
<accession>A0A026W1R1</accession>
<dbReference type="Proteomes" id="UP000053097">
    <property type="component" value="Unassembled WGS sequence"/>
</dbReference>
<dbReference type="CDD" id="cd09272">
    <property type="entry name" value="RNase_HI_RT_Ty1"/>
    <property type="match status" value="1"/>
</dbReference>
<reference evidence="1 2" key="1">
    <citation type="journal article" date="2014" name="Curr. Biol.">
        <title>The genome of the clonal raider ant Cerapachys biroi.</title>
        <authorList>
            <person name="Oxley P.R."/>
            <person name="Ji L."/>
            <person name="Fetter-Pruneda I."/>
            <person name="McKenzie S.K."/>
            <person name="Li C."/>
            <person name="Hu H."/>
            <person name="Zhang G."/>
            <person name="Kronauer D.J."/>
        </authorList>
    </citation>
    <scope>NUCLEOTIDE SEQUENCE [LARGE SCALE GENOMIC DNA]</scope>
</reference>
<proteinExistence type="predicted"/>